<dbReference type="PANTHER" id="PTHR11614">
    <property type="entry name" value="PHOSPHOLIPASE-RELATED"/>
    <property type="match status" value="1"/>
</dbReference>
<reference evidence="2 3" key="1">
    <citation type="journal article" date="2011" name="J. Bacteriol.">
        <title>Complete genome sequence of seawater bacterium Glaciecola nitratireducens FR1064T.</title>
        <authorList>
            <person name="Bian F."/>
            <person name="Qin Q.L."/>
            <person name="Xie B.B."/>
            <person name="Shu Y.L."/>
            <person name="Zhang X.Y."/>
            <person name="Yu Y."/>
            <person name="Chen B."/>
            <person name="Chen X.L."/>
            <person name="Zhou B.C."/>
            <person name="Zhang Y.Z."/>
        </authorList>
    </citation>
    <scope>NUCLEOTIDE SEQUENCE [LARGE SCALE GENOMIC DNA]</scope>
    <source>
        <strain evidence="3">JCM 12485 / KCTC 12276 / FR1064</strain>
    </source>
</reference>
<dbReference type="SUPFAM" id="SSF53474">
    <property type="entry name" value="alpha/beta-Hydrolases"/>
    <property type="match status" value="1"/>
</dbReference>
<dbReference type="InterPro" id="IPR051044">
    <property type="entry name" value="MAG_DAG_Lipase"/>
</dbReference>
<name>G4QEA5_GLANF</name>
<dbReference type="InterPro" id="IPR000073">
    <property type="entry name" value="AB_hydrolase_1"/>
</dbReference>
<proteinExistence type="predicted"/>
<dbReference type="OrthoDB" id="9803578at2"/>
<dbReference type="STRING" id="1085623.GNIT_3285"/>
<gene>
    <name evidence="2" type="ordered locus">GNIT_3285</name>
</gene>
<dbReference type="KEGG" id="gni:GNIT_3285"/>
<dbReference type="Pfam" id="PF12146">
    <property type="entry name" value="Hydrolase_4"/>
    <property type="match status" value="1"/>
</dbReference>
<evidence type="ECO:0000259" key="1">
    <source>
        <dbReference type="Pfam" id="PF12146"/>
    </source>
</evidence>
<evidence type="ECO:0000313" key="3">
    <source>
        <dbReference type="Proteomes" id="UP000009282"/>
    </source>
</evidence>
<accession>G4QEA5</accession>
<protein>
    <submittedName>
        <fullName evidence="2">Putative monoglyceride lipase</fullName>
    </submittedName>
</protein>
<sequence>MKLPPHSPHKYGFDPKSSPSAPIANIDEGAFSASFDQRLWMFHRSWEPPAGAKVHATLMIVHGTVDHSGAYAELGHKLAQQGIAVFAMDMRGWGLSDGESMYIDSMDTFVADVQGFYQTVHSQSRYKNIKSRFLMGKSLGGSVTAFCVAKHPTLWTGIIGLSGAYEVDAKLTPSPIVMALLKGLAPLAPKLPLKPLFDEHIIVADEDALQIWRDDPLCSKDKLRLGYIVIFFDCLKNLTQGIVQQIDVPMLMMCGDADRVVTLSGHELMLKKSRHNDKQLKVYANGLHNLLQEPSLKLQVMSDIQEWILERSFENK</sequence>
<dbReference type="PRINTS" id="PR00111">
    <property type="entry name" value="ABHYDROLASE"/>
</dbReference>
<dbReference type="HOGENOM" id="CLU_026209_7_2_6"/>
<dbReference type="InterPro" id="IPR029058">
    <property type="entry name" value="AB_hydrolase_fold"/>
</dbReference>
<dbReference type="Proteomes" id="UP000009282">
    <property type="component" value="Chromosome"/>
</dbReference>
<dbReference type="Gene3D" id="3.40.50.1820">
    <property type="entry name" value="alpha/beta hydrolase"/>
    <property type="match status" value="1"/>
</dbReference>
<evidence type="ECO:0000313" key="2">
    <source>
        <dbReference type="EMBL" id="AEP31379.1"/>
    </source>
</evidence>
<dbReference type="EMBL" id="CP003060">
    <property type="protein sequence ID" value="AEP31379.1"/>
    <property type="molecule type" value="Genomic_DNA"/>
</dbReference>
<dbReference type="InterPro" id="IPR022742">
    <property type="entry name" value="Hydrolase_4"/>
</dbReference>
<organism evidence="2 3">
    <name type="scientific">Glaciecola nitratireducens (strain JCM 12485 / KCTC 12276 / FR1064)</name>
    <dbReference type="NCBI Taxonomy" id="1085623"/>
    <lineage>
        <taxon>Bacteria</taxon>
        <taxon>Pseudomonadati</taxon>
        <taxon>Pseudomonadota</taxon>
        <taxon>Gammaproteobacteria</taxon>
        <taxon>Alteromonadales</taxon>
        <taxon>Alteromonadaceae</taxon>
        <taxon>Brumicola</taxon>
    </lineage>
</organism>
<dbReference type="eggNOG" id="COG2267">
    <property type="taxonomic scope" value="Bacteria"/>
</dbReference>
<dbReference type="RefSeq" id="WP_014110250.1">
    <property type="nucleotide sequence ID" value="NC_016041.1"/>
</dbReference>
<feature type="domain" description="Serine aminopeptidase S33" evidence="1">
    <location>
        <begin position="53"/>
        <end position="294"/>
    </location>
</feature>
<keyword evidence="3" id="KW-1185">Reference proteome</keyword>
<dbReference type="AlphaFoldDB" id="G4QEA5"/>